<proteinExistence type="predicted"/>
<dbReference type="Proteomes" id="UP000439903">
    <property type="component" value="Unassembled WGS sequence"/>
</dbReference>
<dbReference type="EMBL" id="WTPW01000589">
    <property type="protein sequence ID" value="KAF0496971.1"/>
    <property type="molecule type" value="Genomic_DNA"/>
</dbReference>
<gene>
    <name evidence="1" type="ORF">F8M41_020851</name>
</gene>
<sequence length="79" mass="8956">MYESNHYFHDGQYFFASTSSKPYKTILTLNTISKLNDENLIYNGQTSSTSMSSQILFYETISTSNTVAELDDKSLIHDG</sequence>
<reference evidence="1 2" key="1">
    <citation type="journal article" date="2019" name="Environ. Microbiol.">
        <title>At the nexus of three kingdoms: the genome of the mycorrhizal fungus Gigaspora margarita provides insights into plant, endobacterial and fungal interactions.</title>
        <authorList>
            <person name="Venice F."/>
            <person name="Ghignone S."/>
            <person name="Salvioli di Fossalunga A."/>
            <person name="Amselem J."/>
            <person name="Novero M."/>
            <person name="Xianan X."/>
            <person name="Sedzielewska Toro K."/>
            <person name="Morin E."/>
            <person name="Lipzen A."/>
            <person name="Grigoriev I.V."/>
            <person name="Henrissat B."/>
            <person name="Martin F.M."/>
            <person name="Bonfante P."/>
        </authorList>
    </citation>
    <scope>NUCLEOTIDE SEQUENCE [LARGE SCALE GENOMIC DNA]</scope>
    <source>
        <strain evidence="1 2">BEG34</strain>
    </source>
</reference>
<keyword evidence="2" id="KW-1185">Reference proteome</keyword>
<accession>A0A8H4AHT2</accession>
<evidence type="ECO:0000313" key="1">
    <source>
        <dbReference type="EMBL" id="KAF0496971.1"/>
    </source>
</evidence>
<comment type="caution">
    <text evidence="1">The sequence shown here is derived from an EMBL/GenBank/DDBJ whole genome shotgun (WGS) entry which is preliminary data.</text>
</comment>
<evidence type="ECO:0000313" key="2">
    <source>
        <dbReference type="Proteomes" id="UP000439903"/>
    </source>
</evidence>
<organism evidence="1 2">
    <name type="scientific">Gigaspora margarita</name>
    <dbReference type="NCBI Taxonomy" id="4874"/>
    <lineage>
        <taxon>Eukaryota</taxon>
        <taxon>Fungi</taxon>
        <taxon>Fungi incertae sedis</taxon>
        <taxon>Mucoromycota</taxon>
        <taxon>Glomeromycotina</taxon>
        <taxon>Glomeromycetes</taxon>
        <taxon>Diversisporales</taxon>
        <taxon>Gigasporaceae</taxon>
        <taxon>Gigaspora</taxon>
    </lineage>
</organism>
<protein>
    <submittedName>
        <fullName evidence="1">Uncharacterized protein</fullName>
    </submittedName>
</protein>
<dbReference type="AlphaFoldDB" id="A0A8H4AHT2"/>
<name>A0A8H4AHT2_GIGMA</name>
<dbReference type="OrthoDB" id="2457926at2759"/>